<name>A0A6J7UJ68_9ZZZZ</name>
<dbReference type="EMBL" id="CAFBPN010000025">
    <property type="protein sequence ID" value="CAB5017312.1"/>
    <property type="molecule type" value="Genomic_DNA"/>
</dbReference>
<evidence type="ECO:0000313" key="2">
    <source>
        <dbReference type="EMBL" id="CAB5065933.1"/>
    </source>
</evidence>
<reference evidence="2" key="1">
    <citation type="submission" date="2020-05" db="EMBL/GenBank/DDBJ databases">
        <authorList>
            <person name="Chiriac C."/>
            <person name="Salcher M."/>
            <person name="Ghai R."/>
            <person name="Kavagutti S V."/>
        </authorList>
    </citation>
    <scope>NUCLEOTIDE SEQUENCE</scope>
</reference>
<dbReference type="PROSITE" id="PS51257">
    <property type="entry name" value="PROKAR_LIPOPROTEIN"/>
    <property type="match status" value="1"/>
</dbReference>
<dbReference type="EMBL" id="CAFBQU010000025">
    <property type="protein sequence ID" value="CAB5065933.1"/>
    <property type="molecule type" value="Genomic_DNA"/>
</dbReference>
<protein>
    <submittedName>
        <fullName evidence="2">Unannotated protein</fullName>
    </submittedName>
</protein>
<evidence type="ECO:0000313" key="1">
    <source>
        <dbReference type="EMBL" id="CAB5017312.1"/>
    </source>
</evidence>
<organism evidence="2">
    <name type="scientific">freshwater metagenome</name>
    <dbReference type="NCBI Taxonomy" id="449393"/>
    <lineage>
        <taxon>unclassified sequences</taxon>
        <taxon>metagenomes</taxon>
        <taxon>ecological metagenomes</taxon>
    </lineage>
</organism>
<dbReference type="InterPro" id="IPR006311">
    <property type="entry name" value="TAT_signal"/>
</dbReference>
<sequence length="295" mass="31047">MQYSRRQFLIRGAGAGLSVALAPSLLAACGGSGGKTLDLNTVSLVQRFPKEVLTPGRIRLPISLGNAEGVISTQSGIKIPDSLRFVVSDLDGNALFQDDFIVQAHITDVPQPYWPLVVDLKEPGTYVISLLGADAAGAAFQVTAASEVAIPTVGSLLPAIDTPTTKNARGVNPICTRKPEPCPLHDVNLRDALTMGKPVVYLLGTPAYCQTGTCTPALDALLAAHKSLGGKAVFIHAEVYTDNTATVSAPAVTDHKMTFEPALFITDATGKLVERLDAIFDTSEVLDALQRNGIS</sequence>
<gene>
    <name evidence="1" type="ORF">UFOPK4098_00654</name>
    <name evidence="2" type="ORF">UFOPK4347_01053</name>
</gene>
<accession>A0A6J7UJ68</accession>
<dbReference type="AlphaFoldDB" id="A0A6J7UJ68"/>
<proteinExistence type="predicted"/>
<dbReference type="PROSITE" id="PS51318">
    <property type="entry name" value="TAT"/>
    <property type="match status" value="1"/>
</dbReference>